<evidence type="ECO:0000313" key="3">
    <source>
        <dbReference type="Proteomes" id="UP000218209"/>
    </source>
</evidence>
<name>A0A1X6NSF1_PORUM</name>
<protein>
    <submittedName>
        <fullName evidence="2">Uncharacterized protein</fullName>
    </submittedName>
</protein>
<dbReference type="Proteomes" id="UP000218209">
    <property type="component" value="Unassembled WGS sequence"/>
</dbReference>
<evidence type="ECO:0000256" key="1">
    <source>
        <dbReference type="SAM" id="MobiDB-lite"/>
    </source>
</evidence>
<feature type="compositionally biased region" description="Basic residues" evidence="1">
    <location>
        <begin position="239"/>
        <end position="263"/>
    </location>
</feature>
<dbReference type="AlphaFoldDB" id="A0A1X6NSF1"/>
<feature type="compositionally biased region" description="Basic residues" evidence="1">
    <location>
        <begin position="128"/>
        <end position="167"/>
    </location>
</feature>
<feature type="compositionally biased region" description="Pro residues" evidence="1">
    <location>
        <begin position="34"/>
        <end position="43"/>
    </location>
</feature>
<dbReference type="EMBL" id="KV919129">
    <property type="protein sequence ID" value="OSX71507.1"/>
    <property type="molecule type" value="Genomic_DNA"/>
</dbReference>
<feature type="region of interest" description="Disordered" evidence="1">
    <location>
        <begin position="22"/>
        <end position="46"/>
    </location>
</feature>
<evidence type="ECO:0000313" key="2">
    <source>
        <dbReference type="EMBL" id="OSX71507.1"/>
    </source>
</evidence>
<feature type="compositionally biased region" description="Low complexity" evidence="1">
    <location>
        <begin position="73"/>
        <end position="91"/>
    </location>
</feature>
<feature type="compositionally biased region" description="Basic residues" evidence="1">
    <location>
        <begin position="217"/>
        <end position="226"/>
    </location>
</feature>
<feature type="region of interest" description="Disordered" evidence="1">
    <location>
        <begin position="206"/>
        <end position="350"/>
    </location>
</feature>
<keyword evidence="3" id="KW-1185">Reference proteome</keyword>
<feature type="region of interest" description="Disordered" evidence="1">
    <location>
        <begin position="128"/>
        <end position="185"/>
    </location>
</feature>
<accession>A0A1X6NSF1</accession>
<proteinExistence type="predicted"/>
<organism evidence="2 3">
    <name type="scientific">Porphyra umbilicalis</name>
    <name type="common">Purple laver</name>
    <name type="synonym">Red alga</name>
    <dbReference type="NCBI Taxonomy" id="2786"/>
    <lineage>
        <taxon>Eukaryota</taxon>
        <taxon>Rhodophyta</taxon>
        <taxon>Bangiophyceae</taxon>
        <taxon>Bangiales</taxon>
        <taxon>Bangiaceae</taxon>
        <taxon>Porphyra</taxon>
    </lineage>
</organism>
<feature type="region of interest" description="Disordered" evidence="1">
    <location>
        <begin position="73"/>
        <end position="94"/>
    </location>
</feature>
<sequence>MATASDRRSRRPCRRFAARLARTTTARLQRQRQRPPPLPPPRRPMAAPAMATTQMWTPASSCGFHRCPRLARPSTRTCTPSRSTRLPTRSLGVGRNPTQRRVEWADSMTNPRASAIMPTMAIGRTRRTTTRGPRRVTNKRRTRWRQRPRRRTWRTTRIRPRRRRTRPWPRAPTLTPYPGSLGPRSPIVRFQRCRRRQVWRPTTRWDRRTPMPERMPQRSRRQRCRARPMPTVARLQQQARHRRPRSATRRPTRRPTRLAKRLVTKPWTRPATRLGTRQLVPTTQLCRRLIPPPRPTSTPTLNVRRGRPKPGASTHAPPRRPSPNPVGRARPLDALSKTTSSSSRSTQQAWTTRCRWAATSGCRRALEGLAPCRRTPTPAGRAPVVGAAAAAAAAFTVPTRRGVQALAVAARGHACRARLPLLAGTTCRASRRGTPKVVARGWAAK</sequence>
<gene>
    <name evidence="2" type="ORF">BU14_0526s0008</name>
</gene>
<reference evidence="2 3" key="1">
    <citation type="submission" date="2017-03" db="EMBL/GenBank/DDBJ databases">
        <title>WGS assembly of Porphyra umbilicalis.</title>
        <authorList>
            <person name="Brawley S.H."/>
            <person name="Blouin N.A."/>
            <person name="Ficko-Blean E."/>
            <person name="Wheeler G.L."/>
            <person name="Lohr M."/>
            <person name="Goodson H.V."/>
            <person name="Jenkins J.W."/>
            <person name="Blaby-Haas C.E."/>
            <person name="Helliwell K.E."/>
            <person name="Chan C."/>
            <person name="Marriage T."/>
            <person name="Bhattacharya D."/>
            <person name="Klein A.S."/>
            <person name="Badis Y."/>
            <person name="Brodie J."/>
            <person name="Cao Y."/>
            <person name="Collen J."/>
            <person name="Dittami S.M."/>
            <person name="Gachon C.M."/>
            <person name="Green B.R."/>
            <person name="Karpowicz S."/>
            <person name="Kim J.W."/>
            <person name="Kudahl U."/>
            <person name="Lin S."/>
            <person name="Michel G."/>
            <person name="Mittag M."/>
            <person name="Olson B.J."/>
            <person name="Pangilinan J."/>
            <person name="Peng Y."/>
            <person name="Qiu H."/>
            <person name="Shu S."/>
            <person name="Singer J.T."/>
            <person name="Smith A.G."/>
            <person name="Sprecher B.N."/>
            <person name="Wagner V."/>
            <person name="Wang W."/>
            <person name="Wang Z.-Y."/>
            <person name="Yan J."/>
            <person name="Yarish C."/>
            <person name="Zoeuner-Riek S."/>
            <person name="Zhuang Y."/>
            <person name="Zou Y."/>
            <person name="Lindquist E.A."/>
            <person name="Grimwood J."/>
            <person name="Barry K."/>
            <person name="Rokhsar D.S."/>
            <person name="Schmutz J."/>
            <person name="Stiller J.W."/>
            <person name="Grossman A.R."/>
            <person name="Prochnik S.E."/>
        </authorList>
    </citation>
    <scope>NUCLEOTIDE SEQUENCE [LARGE SCALE GENOMIC DNA]</scope>
    <source>
        <strain evidence="2">4086291</strain>
    </source>
</reference>
<feature type="compositionally biased region" description="Low complexity" evidence="1">
    <location>
        <begin position="338"/>
        <end position="350"/>
    </location>
</feature>